<protein>
    <submittedName>
        <fullName evidence="1">Uncharacterized protein</fullName>
    </submittedName>
</protein>
<gene>
    <name evidence="1" type="ORF">S06H3_07855</name>
</gene>
<accession>X1L4K3</accession>
<reference evidence="1" key="1">
    <citation type="journal article" date="2014" name="Front. Microbiol.">
        <title>High frequency of phylogenetically diverse reductive dehalogenase-homologous genes in deep subseafloor sedimentary metagenomes.</title>
        <authorList>
            <person name="Kawai M."/>
            <person name="Futagami T."/>
            <person name="Toyoda A."/>
            <person name="Takaki Y."/>
            <person name="Nishi S."/>
            <person name="Hori S."/>
            <person name="Arai W."/>
            <person name="Tsubouchi T."/>
            <person name="Morono Y."/>
            <person name="Uchiyama I."/>
            <person name="Ito T."/>
            <person name="Fujiyama A."/>
            <person name="Inagaki F."/>
            <person name="Takami H."/>
        </authorList>
    </citation>
    <scope>NUCLEOTIDE SEQUENCE</scope>
    <source>
        <strain evidence="1">Expedition CK06-06</strain>
    </source>
</reference>
<proteinExistence type="predicted"/>
<feature type="non-terminal residue" evidence="1">
    <location>
        <position position="39"/>
    </location>
</feature>
<sequence>MRSKLEEFLNIDIKNIIKDDARLIVEDLRDELAKHNYYY</sequence>
<comment type="caution">
    <text evidence="1">The sequence shown here is derived from an EMBL/GenBank/DDBJ whole genome shotgun (WGS) entry which is preliminary data.</text>
</comment>
<dbReference type="AlphaFoldDB" id="X1L4K3"/>
<organism evidence="1">
    <name type="scientific">marine sediment metagenome</name>
    <dbReference type="NCBI Taxonomy" id="412755"/>
    <lineage>
        <taxon>unclassified sequences</taxon>
        <taxon>metagenomes</taxon>
        <taxon>ecological metagenomes</taxon>
    </lineage>
</organism>
<evidence type="ECO:0000313" key="1">
    <source>
        <dbReference type="EMBL" id="GAI00816.1"/>
    </source>
</evidence>
<dbReference type="EMBL" id="BARV01003236">
    <property type="protein sequence ID" value="GAI00816.1"/>
    <property type="molecule type" value="Genomic_DNA"/>
</dbReference>
<name>X1L4K3_9ZZZZ</name>